<accession>A0AA95SUA6</accession>
<dbReference type="InterPro" id="IPR036890">
    <property type="entry name" value="HATPase_C_sf"/>
</dbReference>
<dbReference type="Pfam" id="PF12860">
    <property type="entry name" value="PAS_7"/>
    <property type="match status" value="2"/>
</dbReference>
<keyword evidence="28" id="KW-1185">Reference proteome</keyword>
<evidence type="ECO:0000256" key="4">
    <source>
        <dbReference type="ARBA" id="ARBA00022475"/>
    </source>
</evidence>
<feature type="domain" description="PAS" evidence="24">
    <location>
        <begin position="354"/>
        <end position="425"/>
    </location>
</feature>
<evidence type="ECO:0000256" key="1">
    <source>
        <dbReference type="ARBA" id="ARBA00000085"/>
    </source>
</evidence>
<feature type="domain" description="Response regulatory" evidence="23">
    <location>
        <begin position="1559"/>
        <end position="1677"/>
    </location>
</feature>
<dbReference type="SMART" id="SM00448">
    <property type="entry name" value="REC"/>
    <property type="match status" value="1"/>
</dbReference>
<dbReference type="Pfam" id="PF03924">
    <property type="entry name" value="CHASE"/>
    <property type="match status" value="1"/>
</dbReference>
<dbReference type="InterPro" id="IPR036097">
    <property type="entry name" value="HisK_dim/P_sf"/>
</dbReference>
<keyword evidence="5 20" id="KW-0597">Phosphoprotein</keyword>
<dbReference type="InterPro" id="IPR036641">
    <property type="entry name" value="HPT_dom_sf"/>
</dbReference>
<dbReference type="InterPro" id="IPR003594">
    <property type="entry name" value="HATPase_dom"/>
</dbReference>
<evidence type="ECO:0000256" key="13">
    <source>
        <dbReference type="ARBA" id="ARBA00023012"/>
    </source>
</evidence>
<comment type="function">
    <text evidence="16">Member of the two-component regulatory system BvgS/BvgA. Phosphorylates BvgA via a four-step phosphorelay in response to environmental signals.</text>
</comment>
<comment type="catalytic activity">
    <reaction evidence="1">
        <text>ATP + protein L-histidine = ADP + protein N-phospho-L-histidine.</text>
        <dbReference type="EC" id="2.7.13.3"/>
    </reaction>
</comment>
<dbReference type="Gene3D" id="3.30.450.350">
    <property type="entry name" value="CHASE domain"/>
    <property type="match status" value="1"/>
</dbReference>
<feature type="domain" description="CHASE" evidence="26">
    <location>
        <begin position="83"/>
        <end position="274"/>
    </location>
</feature>
<dbReference type="SUPFAM" id="SSF47384">
    <property type="entry name" value="Homodimeric domain of signal transducing histidine kinase"/>
    <property type="match status" value="1"/>
</dbReference>
<keyword evidence="13" id="KW-0902">Two-component regulatory system</keyword>
<evidence type="ECO:0000256" key="19">
    <source>
        <dbReference type="ARBA" id="ARBA00070152"/>
    </source>
</evidence>
<dbReference type="PANTHER" id="PTHR45339:SF1">
    <property type="entry name" value="HYBRID SIGNAL TRANSDUCTION HISTIDINE KINASE J"/>
    <property type="match status" value="1"/>
</dbReference>
<feature type="transmembrane region" description="Helical" evidence="21">
    <location>
        <begin position="20"/>
        <end position="41"/>
    </location>
</feature>
<feature type="modified residue" description="4-aspartylphosphate" evidence="20">
    <location>
        <position position="1610"/>
    </location>
</feature>
<dbReference type="InterPro" id="IPR000014">
    <property type="entry name" value="PAS"/>
</dbReference>
<dbReference type="PROSITE" id="PS50112">
    <property type="entry name" value="PAS"/>
    <property type="match status" value="3"/>
</dbReference>
<dbReference type="SUPFAM" id="SSF52172">
    <property type="entry name" value="CheY-like"/>
    <property type="match status" value="1"/>
</dbReference>
<dbReference type="InterPro" id="IPR000700">
    <property type="entry name" value="PAS-assoc_C"/>
</dbReference>
<keyword evidence="6" id="KW-0808">Transferase</keyword>
<evidence type="ECO:0000256" key="2">
    <source>
        <dbReference type="ARBA" id="ARBA00004651"/>
    </source>
</evidence>
<evidence type="ECO:0000256" key="17">
    <source>
        <dbReference type="ARBA" id="ARBA00064003"/>
    </source>
</evidence>
<dbReference type="Gene3D" id="3.30.565.10">
    <property type="entry name" value="Histidine kinase-like ATPase, C-terminal domain"/>
    <property type="match status" value="1"/>
</dbReference>
<organism evidence="27 28">
    <name type="scientific">Paucibacter sediminis</name>
    <dbReference type="NCBI Taxonomy" id="3019553"/>
    <lineage>
        <taxon>Bacteria</taxon>
        <taxon>Pseudomonadati</taxon>
        <taxon>Pseudomonadota</taxon>
        <taxon>Betaproteobacteria</taxon>
        <taxon>Burkholderiales</taxon>
        <taxon>Sphaerotilaceae</taxon>
        <taxon>Roseateles</taxon>
    </lineage>
</organism>
<comment type="subunit">
    <text evidence="17">At low DSF concentrations, interacts with RpfF.</text>
</comment>
<dbReference type="InterPro" id="IPR006189">
    <property type="entry name" value="CHASE_dom"/>
</dbReference>
<evidence type="ECO:0000256" key="12">
    <source>
        <dbReference type="ARBA" id="ARBA00022989"/>
    </source>
</evidence>
<dbReference type="InterPro" id="IPR005467">
    <property type="entry name" value="His_kinase_dom"/>
</dbReference>
<dbReference type="SMART" id="SM01079">
    <property type="entry name" value="CHASE"/>
    <property type="match status" value="1"/>
</dbReference>
<keyword evidence="8" id="KW-0732">Signal</keyword>
<feature type="domain" description="PAS" evidence="24">
    <location>
        <begin position="1127"/>
        <end position="1182"/>
    </location>
</feature>
<dbReference type="CDD" id="cd17546">
    <property type="entry name" value="REC_hyHK_CKI1_RcsC-like"/>
    <property type="match status" value="1"/>
</dbReference>
<evidence type="ECO:0000256" key="11">
    <source>
        <dbReference type="ARBA" id="ARBA00022840"/>
    </source>
</evidence>
<evidence type="ECO:0000313" key="28">
    <source>
        <dbReference type="Proteomes" id="UP001177769"/>
    </source>
</evidence>
<evidence type="ECO:0000259" key="26">
    <source>
        <dbReference type="PROSITE" id="PS50839"/>
    </source>
</evidence>
<dbReference type="Pfam" id="PF02518">
    <property type="entry name" value="HATPase_c"/>
    <property type="match status" value="1"/>
</dbReference>
<evidence type="ECO:0000259" key="23">
    <source>
        <dbReference type="PROSITE" id="PS50110"/>
    </source>
</evidence>
<dbReference type="PROSITE" id="PS50839">
    <property type="entry name" value="CHASE"/>
    <property type="match status" value="1"/>
</dbReference>
<feature type="domain" description="PAC" evidence="25">
    <location>
        <begin position="813"/>
        <end position="865"/>
    </location>
</feature>
<evidence type="ECO:0000256" key="5">
    <source>
        <dbReference type="ARBA" id="ARBA00022553"/>
    </source>
</evidence>
<dbReference type="PRINTS" id="PR00344">
    <property type="entry name" value="BCTRLSENSOR"/>
</dbReference>
<evidence type="ECO:0000256" key="18">
    <source>
        <dbReference type="ARBA" id="ARBA00068150"/>
    </source>
</evidence>
<dbReference type="CDD" id="cd00082">
    <property type="entry name" value="HisKA"/>
    <property type="match status" value="1"/>
</dbReference>
<name>A0AA95SUA6_9BURK</name>
<evidence type="ECO:0000256" key="20">
    <source>
        <dbReference type="PROSITE-ProRule" id="PRU00169"/>
    </source>
</evidence>
<dbReference type="InterPro" id="IPR042240">
    <property type="entry name" value="CHASE_sf"/>
</dbReference>
<comment type="subcellular location">
    <subcellularLocation>
        <location evidence="2">Cell membrane</location>
        <topology evidence="2">Multi-pass membrane protein</topology>
    </subcellularLocation>
</comment>
<dbReference type="Gene3D" id="2.10.70.100">
    <property type="match status" value="1"/>
</dbReference>
<dbReference type="FunFam" id="1.10.287.130:FF:000002">
    <property type="entry name" value="Two-component osmosensing histidine kinase"/>
    <property type="match status" value="1"/>
</dbReference>
<dbReference type="Pfam" id="PF13426">
    <property type="entry name" value="PAS_9"/>
    <property type="match status" value="3"/>
</dbReference>
<evidence type="ECO:0000313" key="27">
    <source>
        <dbReference type="EMBL" id="WIT10264.1"/>
    </source>
</evidence>
<keyword evidence="9" id="KW-0547">Nucleotide-binding</keyword>
<evidence type="ECO:0000256" key="8">
    <source>
        <dbReference type="ARBA" id="ARBA00022729"/>
    </source>
</evidence>
<reference evidence="27" key="1">
    <citation type="submission" date="2023-01" db="EMBL/GenBank/DDBJ databases">
        <title>Whole genome sequence of Paucibacter sp. S2-9 isolated from pond sediment.</title>
        <authorList>
            <person name="Jung J.Y."/>
        </authorList>
    </citation>
    <scope>NUCLEOTIDE SEQUENCE</scope>
    <source>
        <strain evidence="27">S2-9</strain>
    </source>
</reference>
<evidence type="ECO:0000256" key="15">
    <source>
        <dbReference type="ARBA" id="ARBA00023136"/>
    </source>
</evidence>
<keyword evidence="14" id="KW-0843">Virulence</keyword>
<dbReference type="FunFam" id="3.30.565.10:FF:000010">
    <property type="entry name" value="Sensor histidine kinase RcsC"/>
    <property type="match status" value="1"/>
</dbReference>
<dbReference type="KEGG" id="pais:PFX98_15205"/>
<keyword evidence="7 21" id="KW-0812">Transmembrane</keyword>
<dbReference type="InterPro" id="IPR001789">
    <property type="entry name" value="Sig_transdc_resp-reg_receiver"/>
</dbReference>
<dbReference type="PROSITE" id="PS50110">
    <property type="entry name" value="RESPONSE_REGULATORY"/>
    <property type="match status" value="1"/>
</dbReference>
<keyword evidence="4" id="KW-1003">Cell membrane</keyword>
<dbReference type="Pfam" id="PF08447">
    <property type="entry name" value="PAS_3"/>
    <property type="match status" value="2"/>
</dbReference>
<proteinExistence type="predicted"/>
<evidence type="ECO:0000256" key="10">
    <source>
        <dbReference type="ARBA" id="ARBA00022777"/>
    </source>
</evidence>
<dbReference type="CDD" id="cd00130">
    <property type="entry name" value="PAS"/>
    <property type="match status" value="5"/>
</dbReference>
<keyword evidence="10" id="KW-0418">Kinase</keyword>
<dbReference type="EMBL" id="CP116346">
    <property type="protein sequence ID" value="WIT10264.1"/>
    <property type="molecule type" value="Genomic_DNA"/>
</dbReference>
<feature type="transmembrane region" description="Helical" evidence="21">
    <location>
        <begin position="318"/>
        <end position="338"/>
    </location>
</feature>
<dbReference type="Gene3D" id="1.10.287.130">
    <property type="match status" value="1"/>
</dbReference>
<dbReference type="Gene3D" id="3.40.50.2300">
    <property type="match status" value="1"/>
</dbReference>
<dbReference type="SMART" id="SM00091">
    <property type="entry name" value="PAS"/>
    <property type="match status" value="7"/>
</dbReference>
<evidence type="ECO:0000256" key="9">
    <source>
        <dbReference type="ARBA" id="ARBA00022741"/>
    </source>
</evidence>
<dbReference type="Proteomes" id="UP001177769">
    <property type="component" value="Chromosome"/>
</dbReference>
<feature type="domain" description="PAC" evidence="25">
    <location>
        <begin position="554"/>
        <end position="608"/>
    </location>
</feature>
<dbReference type="InterPro" id="IPR001610">
    <property type="entry name" value="PAC"/>
</dbReference>
<dbReference type="Pfam" id="PF00072">
    <property type="entry name" value="Response_reg"/>
    <property type="match status" value="1"/>
</dbReference>
<dbReference type="SUPFAM" id="SSF55874">
    <property type="entry name" value="ATPase domain of HSP90 chaperone/DNA topoisomerase II/histidine kinase"/>
    <property type="match status" value="1"/>
</dbReference>
<dbReference type="GO" id="GO:0005886">
    <property type="term" value="C:plasma membrane"/>
    <property type="evidence" value="ECO:0007669"/>
    <property type="project" value="UniProtKB-SubCell"/>
</dbReference>
<dbReference type="InterPro" id="IPR013655">
    <property type="entry name" value="PAS_fold_3"/>
</dbReference>
<feature type="domain" description="PAC" evidence="25">
    <location>
        <begin position="686"/>
        <end position="739"/>
    </location>
</feature>
<dbReference type="NCBIfam" id="TIGR00229">
    <property type="entry name" value="sensory_box"/>
    <property type="match status" value="4"/>
</dbReference>
<dbReference type="CDD" id="cd16922">
    <property type="entry name" value="HATPase_EvgS-ArcB-TorS-like"/>
    <property type="match status" value="1"/>
</dbReference>
<dbReference type="SMART" id="SM00388">
    <property type="entry name" value="HisKA"/>
    <property type="match status" value="1"/>
</dbReference>
<dbReference type="Gene3D" id="1.20.120.160">
    <property type="entry name" value="HPT domain"/>
    <property type="match status" value="1"/>
</dbReference>
<evidence type="ECO:0000256" key="14">
    <source>
        <dbReference type="ARBA" id="ARBA00023026"/>
    </source>
</evidence>
<feature type="domain" description="PAS" evidence="24">
    <location>
        <begin position="609"/>
        <end position="682"/>
    </location>
</feature>
<dbReference type="SUPFAM" id="SSF55785">
    <property type="entry name" value="PYP-like sensor domain (PAS domain)"/>
    <property type="match status" value="7"/>
</dbReference>
<feature type="domain" description="PAC" evidence="25">
    <location>
        <begin position="1214"/>
        <end position="1266"/>
    </location>
</feature>
<dbReference type="SMART" id="SM00086">
    <property type="entry name" value="PAC"/>
    <property type="match status" value="6"/>
</dbReference>
<dbReference type="InterPro" id="IPR035965">
    <property type="entry name" value="PAS-like_dom_sf"/>
</dbReference>
<gene>
    <name evidence="27" type="ORF">PFX98_15205</name>
</gene>
<dbReference type="InterPro" id="IPR003661">
    <property type="entry name" value="HisK_dim/P_dom"/>
</dbReference>
<dbReference type="SUPFAM" id="SSF47226">
    <property type="entry name" value="Histidine-containing phosphotransfer domain, HPT domain"/>
    <property type="match status" value="1"/>
</dbReference>
<evidence type="ECO:0000256" key="6">
    <source>
        <dbReference type="ARBA" id="ARBA00022679"/>
    </source>
</evidence>
<dbReference type="InterPro" id="IPR004358">
    <property type="entry name" value="Sig_transdc_His_kin-like_C"/>
</dbReference>
<dbReference type="RefSeq" id="WP_285231333.1">
    <property type="nucleotide sequence ID" value="NZ_CP116346.1"/>
</dbReference>
<evidence type="ECO:0000256" key="21">
    <source>
        <dbReference type="SAM" id="Phobius"/>
    </source>
</evidence>
<dbReference type="PROSITE" id="PS50109">
    <property type="entry name" value="HIS_KIN"/>
    <property type="match status" value="1"/>
</dbReference>
<evidence type="ECO:0000256" key="16">
    <source>
        <dbReference type="ARBA" id="ARBA00058004"/>
    </source>
</evidence>
<dbReference type="SMART" id="SM00387">
    <property type="entry name" value="HATPase_c"/>
    <property type="match status" value="1"/>
</dbReference>
<dbReference type="Pfam" id="PF00512">
    <property type="entry name" value="HisKA"/>
    <property type="match status" value="1"/>
</dbReference>
<dbReference type="Gene3D" id="3.30.450.20">
    <property type="entry name" value="PAS domain"/>
    <property type="match status" value="7"/>
</dbReference>
<feature type="domain" description="PAC" evidence="25">
    <location>
        <begin position="428"/>
        <end position="480"/>
    </location>
</feature>
<evidence type="ECO:0000256" key="3">
    <source>
        <dbReference type="ARBA" id="ARBA00012438"/>
    </source>
</evidence>
<evidence type="ECO:0000259" key="22">
    <source>
        <dbReference type="PROSITE" id="PS50109"/>
    </source>
</evidence>
<keyword evidence="11" id="KW-0067">ATP-binding</keyword>
<dbReference type="EC" id="2.7.13.3" evidence="3"/>
<dbReference type="PANTHER" id="PTHR45339">
    <property type="entry name" value="HYBRID SIGNAL TRANSDUCTION HISTIDINE KINASE J"/>
    <property type="match status" value="1"/>
</dbReference>
<sequence>MAFSAWLRSLRFVDASHASAMAVLVLVTGMVLSWWVALWVGEQNQREAQQRFDAHAQRVELELERRLAVPVYGLHGARGVYAASSEVNRDEFRAYVASRDLPAEFPGIRGFGFVQRVVRQDLAAFEAEVQREAGMPFKVRSSGQAADLYVIKYIEPLADNMPAWGFDLGSEPVRREAIERAMRSGQNALTGSIVLVQDAQNHRPGFLLLVPIYRRGADPITPAQRERALIGLVYAPIVAAELFKGLSAVAEQMLTVQVYEGAQVAPEHLLFDSAPERQDDMSALTVTRVLQFGGRELLLRLRPSAQFERAQFGSTPSWVAAMGSLLGALLALTVWLLAVGRQRAELLARQLTQDLQRLAMVAERTTNAVICTDTQLRVTWVNEGFTRMTGYGAEEALGRMPNDIFGHPGSDPAVQRAFAEAGQAGRGCRQEVCNRRKDGSLYWVDTDIQPVHDDNGQLTGFIEIALDITQRKQHDLLLANVMRENESLLDTIRKHAIVSITDRAGTIISANEAFCRISQYSEAELLGQNHRIVKSDVQPPVFWETVWGVISRGNSWRGQICNRAKDGSLYWVDSIIAPILGADGQIERYVSIRHDITASRMAARELQRERERLSNIIEGTNAATWEWNLQTGEVVLNERWAEMIGYRLEELQPLSVATWRSHVHPGDLRESSQQAKRHVAGELPSYEAELRLKHRDGHWIWVLSRGKLTSRTDDGKPLWISGTHLDITARKLAEESLRKSKSLLSRAERLAGVGGWELDLDSHELSWSAGCWRLFDLEPGDITLERSLSYFSERDRQQLKDAMYLAIHEGQNWDIELDLTTALGRFVWLRAVGEVERNAEGKPVRLVGAFADVTARRELEARTRRNNSVLRSVLDNLPCALSVFDGDLVLVAHNQQFRDLLGFPDQLFDGASTKFEDIIRFNAARGEYGEHEDLEPTISAIIERARHPEQHQLERTRPNGVTLEVRGSPMPDGGFVTTYVDITERKRLESERQRSNELLRVVLDNLPCGLTVIDPQFQVVLHNSMYTRLYELEQEPALHGLERFGVDELTRSRWRAGDYGPIGEADAVELARARVREALQQPHFWERVRPDGRCLEIRSSPVAGLGFVSTYTDVSEQRRAAQELARTVSLLNAVLDSTTKVAIVATGQDRLVTVFNRGAEQMLGYKAEEVVGKLSSAVFMPEGDMRALGERVSAETGEPLSGFAALVHPSQLNRELEGSYQRKDGQQFQVLRVVTELRGRDGARYGYLGVFIDITRQKEYEASLQEARIEAEQASVAKSQFLANMSHEIRTPMNAILGMLRLLQKTGLDARQRDYAGKTEGAARSLLNLLNDILDFSKAEAGKMTLDPHPFRPDHLLRDLAVILAANVGNKPVALLFELDPQLPELVQGDALRLQQVLNNLGGNAIKFTAQGEVRVSVRCLRREGHQQELEFAVRDSGIGIAPEHQARIFTGFTQAEASTTRRFGGTGLGLAISRSLVELMGGELKLESAPGQGSRFYFSLKLPVLAEASQQRPAGADGQPISADMLNQLVDELSGRQLDAAAVAAAHTQAGPRLSGLRLLVVEDNANNQQVARELLEDEGARVTLAEHGQRAVDLLQAGPRAYDAVLMDVQMPVMDGYTATRLIRQQLALTELPILAMTANAMASDREACLAAGMNAHVGKPFDLQELVDWLCKLTGHDAGAGDGVPRAAEPGRGLTLIDDALQAQGEAQGLDLRDALGRLMGKTELLQRMCKSFLPQALALPASLRGQADLGAAAQALHSFKGLAATLGAKRLAALGAEGERQVLQGQALDAGWLDTLQARIEADARALLAHAEALQARAAPAEIVVAAEADAAALDTGQLGAGLDGLIRLLRASDLAALDACSHWRAELPAAWRQAQREALDQLDEAMANLDFAAALAVCERWRAAAGEGKA</sequence>
<dbReference type="GO" id="GO:0005524">
    <property type="term" value="F:ATP binding"/>
    <property type="evidence" value="ECO:0007669"/>
    <property type="project" value="UniProtKB-KW"/>
</dbReference>
<feature type="domain" description="Histidine kinase" evidence="22">
    <location>
        <begin position="1284"/>
        <end position="1505"/>
    </location>
</feature>
<dbReference type="InterPro" id="IPR011006">
    <property type="entry name" value="CheY-like_superfamily"/>
</dbReference>
<keyword evidence="12 21" id="KW-1133">Transmembrane helix</keyword>
<protein>
    <recommendedName>
        <fullName evidence="18">Sensory/regulatory protein RpfC</fullName>
        <ecNumber evidence="3">2.7.13.3</ecNumber>
    </recommendedName>
    <alternativeName>
        <fullName evidence="19">Virulence sensor protein BvgS</fullName>
    </alternativeName>
</protein>
<dbReference type="GO" id="GO:0000155">
    <property type="term" value="F:phosphorelay sensor kinase activity"/>
    <property type="evidence" value="ECO:0007669"/>
    <property type="project" value="InterPro"/>
</dbReference>
<dbReference type="PROSITE" id="PS50113">
    <property type="entry name" value="PAC"/>
    <property type="match status" value="5"/>
</dbReference>
<evidence type="ECO:0000259" key="24">
    <source>
        <dbReference type="PROSITE" id="PS50112"/>
    </source>
</evidence>
<evidence type="ECO:0000259" key="25">
    <source>
        <dbReference type="PROSITE" id="PS50113"/>
    </source>
</evidence>
<evidence type="ECO:0000256" key="7">
    <source>
        <dbReference type="ARBA" id="ARBA00022692"/>
    </source>
</evidence>
<keyword evidence="15 21" id="KW-0472">Membrane</keyword>